<feature type="transmembrane region" description="Helical" evidence="1">
    <location>
        <begin position="113"/>
        <end position="137"/>
    </location>
</feature>
<feature type="transmembrane region" description="Helical" evidence="1">
    <location>
        <begin position="21"/>
        <end position="40"/>
    </location>
</feature>
<feature type="transmembrane region" description="Helical" evidence="1">
    <location>
        <begin position="83"/>
        <end position="101"/>
    </location>
</feature>
<evidence type="ECO:0000313" key="3">
    <source>
        <dbReference type="Proteomes" id="UP000004947"/>
    </source>
</evidence>
<keyword evidence="1" id="KW-0472">Membrane</keyword>
<organism evidence="2 3">
    <name type="scientific">Lentisphaera araneosa HTCC2155</name>
    <dbReference type="NCBI Taxonomy" id="313628"/>
    <lineage>
        <taxon>Bacteria</taxon>
        <taxon>Pseudomonadati</taxon>
        <taxon>Lentisphaerota</taxon>
        <taxon>Lentisphaeria</taxon>
        <taxon>Lentisphaerales</taxon>
        <taxon>Lentisphaeraceae</taxon>
        <taxon>Lentisphaera</taxon>
    </lineage>
</organism>
<dbReference type="AlphaFoldDB" id="A6DHT4"/>
<keyword evidence="1" id="KW-0812">Transmembrane</keyword>
<keyword evidence="3" id="KW-1185">Reference proteome</keyword>
<comment type="caution">
    <text evidence="2">The sequence shown here is derived from an EMBL/GenBank/DDBJ whole genome shotgun (WGS) entry which is preliminary data.</text>
</comment>
<sequence length="339" mass="39994">MLKSGLKIWSPMKKVLVTLKSSVIYLPACLIFALSINFTWQPTAYLVSFPRLFTLIPLSLITLYLFHLHLLKKDEDNALKRSLFWLWTGFGFPLFFLTSLLKKKYSFKYKPNSWSYFLSDCLVFFLYIFCVISLTLVNYKPVTHEMLFQYKKKHIAKGLMYYKENWGWVDKIHYRPDHFKKISHALEDNKKEISLSDGWVTPMRFRVHYKCTYEFEAAKTAIGRWAQATAMSIHFMALNEQVQEDSPWFHGNQLSAWQFDDLSSGLLACLEQCPEENLRPKGTEVFDTDEVLKIWKKEGQSQIRIKMDVDRSWSLVAKAELRPIIDKAEWKVKKLTIQH</sequence>
<protein>
    <submittedName>
        <fullName evidence="2">Uncharacterized protein</fullName>
    </submittedName>
</protein>
<proteinExistence type="predicted"/>
<accession>A6DHT4</accession>
<evidence type="ECO:0000313" key="2">
    <source>
        <dbReference type="EMBL" id="EDM28588.1"/>
    </source>
</evidence>
<feature type="transmembrane region" description="Helical" evidence="1">
    <location>
        <begin position="52"/>
        <end position="71"/>
    </location>
</feature>
<gene>
    <name evidence="2" type="ORF">LNTAR_08464</name>
</gene>
<dbReference type="Proteomes" id="UP000004947">
    <property type="component" value="Unassembled WGS sequence"/>
</dbReference>
<name>A6DHT4_9BACT</name>
<keyword evidence="1" id="KW-1133">Transmembrane helix</keyword>
<reference evidence="2 3" key="1">
    <citation type="journal article" date="2010" name="J. Bacteriol.">
        <title>Genome sequence of Lentisphaera araneosa HTCC2155T, the type species of the order Lentisphaerales in the phylum Lentisphaerae.</title>
        <authorList>
            <person name="Thrash J.C."/>
            <person name="Cho J.C."/>
            <person name="Vergin K.L."/>
            <person name="Morris R.M."/>
            <person name="Giovannoni S.J."/>
        </authorList>
    </citation>
    <scope>NUCLEOTIDE SEQUENCE [LARGE SCALE GENOMIC DNA]</scope>
    <source>
        <strain evidence="2 3">HTCC2155</strain>
    </source>
</reference>
<evidence type="ECO:0000256" key="1">
    <source>
        <dbReference type="SAM" id="Phobius"/>
    </source>
</evidence>
<dbReference type="EMBL" id="ABCK01000004">
    <property type="protein sequence ID" value="EDM28588.1"/>
    <property type="molecule type" value="Genomic_DNA"/>
</dbReference>